<dbReference type="EMBL" id="MU128969">
    <property type="protein sequence ID" value="KAF9513704.1"/>
    <property type="molecule type" value="Genomic_DNA"/>
</dbReference>
<evidence type="ECO:0000313" key="1">
    <source>
        <dbReference type="EMBL" id="KAF9513704.1"/>
    </source>
</evidence>
<accession>A0A9P6AXN8</accession>
<dbReference type="SUPFAM" id="SSF51905">
    <property type="entry name" value="FAD/NAD(P)-binding domain"/>
    <property type="match status" value="1"/>
</dbReference>
<dbReference type="InterPro" id="IPR036188">
    <property type="entry name" value="FAD/NAD-bd_sf"/>
</dbReference>
<dbReference type="AlphaFoldDB" id="A0A9P6AXN8"/>
<organism evidence="1 2">
    <name type="scientific">Hydnum rufescens UP504</name>
    <dbReference type="NCBI Taxonomy" id="1448309"/>
    <lineage>
        <taxon>Eukaryota</taxon>
        <taxon>Fungi</taxon>
        <taxon>Dikarya</taxon>
        <taxon>Basidiomycota</taxon>
        <taxon>Agaricomycotina</taxon>
        <taxon>Agaricomycetes</taxon>
        <taxon>Cantharellales</taxon>
        <taxon>Hydnaceae</taxon>
        <taxon>Hydnum</taxon>
    </lineage>
</organism>
<name>A0A9P6AXN8_9AGAM</name>
<dbReference type="Proteomes" id="UP000886523">
    <property type="component" value="Unassembled WGS sequence"/>
</dbReference>
<comment type="caution">
    <text evidence="1">The sequence shown here is derived from an EMBL/GenBank/DDBJ whole genome shotgun (WGS) entry which is preliminary data.</text>
</comment>
<dbReference type="OrthoDB" id="2690153at2759"/>
<proteinExistence type="predicted"/>
<protein>
    <submittedName>
        <fullName evidence="1">Uncharacterized protein</fullName>
    </submittedName>
</protein>
<keyword evidence="2" id="KW-1185">Reference proteome</keyword>
<gene>
    <name evidence="1" type="ORF">BS47DRAFT_1362259</name>
</gene>
<dbReference type="Gene3D" id="3.50.50.60">
    <property type="entry name" value="FAD/NAD(P)-binding domain"/>
    <property type="match status" value="1"/>
</dbReference>
<evidence type="ECO:0000313" key="2">
    <source>
        <dbReference type="Proteomes" id="UP000886523"/>
    </source>
</evidence>
<reference evidence="1" key="1">
    <citation type="journal article" date="2020" name="Nat. Commun.">
        <title>Large-scale genome sequencing of mycorrhizal fungi provides insights into the early evolution of symbiotic traits.</title>
        <authorList>
            <person name="Miyauchi S."/>
            <person name="Kiss E."/>
            <person name="Kuo A."/>
            <person name="Drula E."/>
            <person name="Kohler A."/>
            <person name="Sanchez-Garcia M."/>
            <person name="Morin E."/>
            <person name="Andreopoulos B."/>
            <person name="Barry K.W."/>
            <person name="Bonito G."/>
            <person name="Buee M."/>
            <person name="Carver A."/>
            <person name="Chen C."/>
            <person name="Cichocki N."/>
            <person name="Clum A."/>
            <person name="Culley D."/>
            <person name="Crous P.W."/>
            <person name="Fauchery L."/>
            <person name="Girlanda M."/>
            <person name="Hayes R.D."/>
            <person name="Keri Z."/>
            <person name="LaButti K."/>
            <person name="Lipzen A."/>
            <person name="Lombard V."/>
            <person name="Magnuson J."/>
            <person name="Maillard F."/>
            <person name="Murat C."/>
            <person name="Nolan M."/>
            <person name="Ohm R.A."/>
            <person name="Pangilinan J."/>
            <person name="Pereira M.F."/>
            <person name="Perotto S."/>
            <person name="Peter M."/>
            <person name="Pfister S."/>
            <person name="Riley R."/>
            <person name="Sitrit Y."/>
            <person name="Stielow J.B."/>
            <person name="Szollosi G."/>
            <person name="Zifcakova L."/>
            <person name="Stursova M."/>
            <person name="Spatafora J.W."/>
            <person name="Tedersoo L."/>
            <person name="Vaario L.M."/>
            <person name="Yamada A."/>
            <person name="Yan M."/>
            <person name="Wang P."/>
            <person name="Xu J."/>
            <person name="Bruns T."/>
            <person name="Baldrian P."/>
            <person name="Vilgalys R."/>
            <person name="Dunand C."/>
            <person name="Henrissat B."/>
            <person name="Grigoriev I.V."/>
            <person name="Hibbett D."/>
            <person name="Nagy L.G."/>
            <person name="Martin F.M."/>
        </authorList>
    </citation>
    <scope>NUCLEOTIDE SEQUENCE</scope>
    <source>
        <strain evidence="1">UP504</strain>
    </source>
</reference>
<sequence length="399" mass="44514">MATRFRKIYGGRELAFELLGSVFCYSRSSAGQDFAHSSLLGEGCRPDTNPSTHAPHSLILLYEEYRSIGAGSWTSPPNTKFTLICGLVAPLVLCKNGIPVRPIEKALDYQIGVRGNGIQPHPRILGQCTAEAMLRSHLSRLGVTVELGTGLVDFTQDAHKNETLEVDCVTRKHLGISFWGEMREKLPFLVADVDMERLDREYCLIVSFRVLPFPWVQLLTPQWWVMGLRNKYKMSSKYYVGLEASLVMKNLSPRSLLSTYETERMPPIKEMLKLVTNLHTPLWEPTRGRRAPDAPNLVLGPVVAEDGAGPTTMTLFDRLRPFSHTALVFKLPEGPPAEPPSPASTQDVLHALGKYNKDGHRLVDSHLVLPENTPDAGSGRVIRYESGARRYSRSRPEGI</sequence>